<dbReference type="Gene3D" id="3.30.260.10">
    <property type="entry name" value="TCP-1-like chaperonin intermediate domain"/>
    <property type="match status" value="1"/>
</dbReference>
<dbReference type="RefSeq" id="XP_012769832.1">
    <property type="nucleotide sequence ID" value="XM_012914378.1"/>
</dbReference>
<dbReference type="NCBIfam" id="NF009487">
    <property type="entry name" value="PRK12849.1"/>
    <property type="match status" value="1"/>
</dbReference>
<dbReference type="Gene3D" id="1.10.560.10">
    <property type="entry name" value="GroEL-like equatorial domain"/>
    <property type="match status" value="1"/>
</dbReference>
<dbReference type="GO" id="GO:0005524">
    <property type="term" value="F:ATP binding"/>
    <property type="evidence" value="ECO:0007669"/>
    <property type="project" value="InterPro"/>
</dbReference>
<dbReference type="Gene3D" id="3.50.7.10">
    <property type="entry name" value="GroEL"/>
    <property type="match status" value="1"/>
</dbReference>
<keyword evidence="2" id="KW-0143">Chaperone</keyword>
<keyword evidence="5" id="KW-1185">Reference proteome</keyword>
<dbReference type="FunFam" id="3.50.7.10:FF:000001">
    <property type="entry name" value="60 kDa chaperonin"/>
    <property type="match status" value="1"/>
</dbReference>
<dbReference type="NCBIfam" id="TIGR02348">
    <property type="entry name" value="GroEL"/>
    <property type="match status" value="1"/>
</dbReference>
<dbReference type="EMBL" id="LK391710">
    <property type="protein sequence ID" value="CDR97646.1"/>
    <property type="molecule type" value="Genomic_DNA"/>
</dbReference>
<evidence type="ECO:0000313" key="4">
    <source>
        <dbReference type="EMBL" id="CDR97646.1"/>
    </source>
</evidence>
<reference evidence="5" key="1">
    <citation type="journal article" date="2014" name="Nucleic Acids Res.">
        <title>The evolutionary dynamics of variant antigen genes in Babesia reveal a history of genomic innovation underlying host-parasite interaction.</title>
        <authorList>
            <person name="Jackson A.P."/>
            <person name="Otto T.D."/>
            <person name="Darby A."/>
            <person name="Ramaprasad A."/>
            <person name="Xia D."/>
            <person name="Echaide I.E."/>
            <person name="Farber M."/>
            <person name="Gahlot S."/>
            <person name="Gamble J."/>
            <person name="Gupta D."/>
            <person name="Gupta Y."/>
            <person name="Jackson L."/>
            <person name="Malandrin L."/>
            <person name="Malas T.B."/>
            <person name="Moussa E."/>
            <person name="Nair M."/>
            <person name="Reid A.J."/>
            <person name="Sanders M."/>
            <person name="Sharma J."/>
            <person name="Tracey A."/>
            <person name="Quail M.A."/>
            <person name="Weir W."/>
            <person name="Wastling J.M."/>
            <person name="Hall N."/>
            <person name="Willadsen P."/>
            <person name="Lingelbach K."/>
            <person name="Shiels B."/>
            <person name="Tait A."/>
            <person name="Berriman M."/>
            <person name="Allred D.R."/>
            <person name="Pain A."/>
        </authorList>
    </citation>
    <scope>NUCLEOTIDE SEQUENCE [LARGE SCALE GENOMIC DNA]</scope>
    <source>
        <strain evidence="5">Bond</strain>
    </source>
</reference>
<dbReference type="SUPFAM" id="SSF48592">
    <property type="entry name" value="GroEL equatorial domain-like"/>
    <property type="match status" value="2"/>
</dbReference>
<dbReference type="SUPFAM" id="SSF52029">
    <property type="entry name" value="GroEL apical domain-like"/>
    <property type="match status" value="1"/>
</dbReference>
<dbReference type="HAMAP" id="MF_00600">
    <property type="entry name" value="CH60"/>
    <property type="match status" value="1"/>
</dbReference>
<comment type="similarity">
    <text evidence="1 3">Belongs to the chaperonin (HSP60) family.</text>
</comment>
<dbReference type="NCBIfam" id="NF000592">
    <property type="entry name" value="PRK00013.1"/>
    <property type="match status" value="1"/>
</dbReference>
<dbReference type="InterPro" id="IPR002423">
    <property type="entry name" value="Cpn60/GroEL/TCP-1"/>
</dbReference>
<dbReference type="KEGG" id="bbig:BBBOND_0401380"/>
<dbReference type="NCBIfam" id="NF009488">
    <property type="entry name" value="PRK12850.1"/>
    <property type="match status" value="1"/>
</dbReference>
<proteinExistence type="inferred from homology"/>
<dbReference type="OMA" id="TDTDKME"/>
<dbReference type="InterPro" id="IPR027410">
    <property type="entry name" value="TCP-1-like_intermed_sf"/>
</dbReference>
<dbReference type="PANTHER" id="PTHR45633">
    <property type="entry name" value="60 KDA HEAT SHOCK PROTEIN, MITOCHONDRIAL"/>
    <property type="match status" value="1"/>
</dbReference>
<dbReference type="InterPro" id="IPR027409">
    <property type="entry name" value="GroEL-like_apical_dom_sf"/>
</dbReference>
<dbReference type="GO" id="GO:0140662">
    <property type="term" value="F:ATP-dependent protein folding chaperone"/>
    <property type="evidence" value="ECO:0007669"/>
    <property type="project" value="InterPro"/>
</dbReference>
<dbReference type="GeneID" id="24566187"/>
<evidence type="ECO:0000256" key="3">
    <source>
        <dbReference type="RuleBase" id="RU000418"/>
    </source>
</evidence>
<dbReference type="PRINTS" id="PR00298">
    <property type="entry name" value="CHAPERONIN60"/>
</dbReference>
<dbReference type="InterPro" id="IPR027413">
    <property type="entry name" value="GROEL-like_equatorial_sf"/>
</dbReference>
<dbReference type="GO" id="GO:0042026">
    <property type="term" value="P:protein refolding"/>
    <property type="evidence" value="ECO:0007669"/>
    <property type="project" value="InterPro"/>
</dbReference>
<name>A0A061DAA9_BABBI</name>
<dbReference type="AlphaFoldDB" id="A0A061DAA9"/>
<keyword evidence="4" id="KW-0346">Stress response</keyword>
<organism evidence="4 5">
    <name type="scientific">Babesia bigemina</name>
    <dbReference type="NCBI Taxonomy" id="5866"/>
    <lineage>
        <taxon>Eukaryota</taxon>
        <taxon>Sar</taxon>
        <taxon>Alveolata</taxon>
        <taxon>Apicomplexa</taxon>
        <taxon>Aconoidasida</taxon>
        <taxon>Piroplasmida</taxon>
        <taxon>Babesiidae</taxon>
        <taxon>Babesia</taxon>
    </lineage>
</organism>
<accession>A0A061DAA9</accession>
<dbReference type="VEuPathDB" id="PiroplasmaDB:BBBOND_0401380"/>
<dbReference type="CDD" id="cd03344">
    <property type="entry name" value="GroEL"/>
    <property type="match status" value="1"/>
</dbReference>
<dbReference type="NCBIfam" id="NF009489">
    <property type="entry name" value="PRK12851.1"/>
    <property type="match status" value="1"/>
</dbReference>
<dbReference type="STRING" id="5866.A0A061DAA9"/>
<evidence type="ECO:0000256" key="1">
    <source>
        <dbReference type="ARBA" id="ARBA00006607"/>
    </source>
</evidence>
<protein>
    <submittedName>
        <fullName evidence="4">Heat shock protein 60, putative</fullName>
    </submittedName>
</protein>
<evidence type="ECO:0000313" key="5">
    <source>
        <dbReference type="Proteomes" id="UP000033188"/>
    </source>
</evidence>
<gene>
    <name evidence="4" type="ORF">BBBOND_0401380</name>
</gene>
<dbReference type="Pfam" id="PF00118">
    <property type="entry name" value="Cpn60_TCP1"/>
    <property type="match status" value="1"/>
</dbReference>
<dbReference type="OrthoDB" id="1733909at2759"/>
<sequence length="557" mass="59789">MVNRGQLARSVFHAQRRFFAKEVKHSVECRQGLLSGVNRLVDAVSVTLGPKGRNVVIAQPYGAPKITKDGVTVAKAIEFSDKLENLGAQLVRQVSSNTNDKAGDGTTTAAVLARAIFQRGCRAVDAGLNPMDLLRGINMAVECVVKYLDSIKKEVTTSDEILNVATISANGDRVVGQLITDAMEKVGKEGTITVVEGKTLQHELEVVEGMKWDKGYISPHFVTSVKDMKVEFDNPYIFLSNEKISNVKQILPVLEHVLQQQAPLLIVSEDVDGEALAVLIVNKLRLGLKVCAVKPPGFGEHRKATMEDLAAMTGAVLAGENNFTVDGDLVGTLGRAKSATVTREHTILVEGLGQKKDVEERCDGIRAMLKVCDSTYESDKLKERLARLTGGVAIIRVGGASEVEVGETRDRVDDALCATKAAVEGGIVPGGGSALLHGSKRLADLQTKNYDQKVGVDIVREAVQAPVKQIAQNAGFEGSVVAERLLQSNDVTHGFNAQMGEYCDLVAAGIIDPTKVVRTALTDAASVASLMTTSEVAIFDARKDKEANDEGMQQPMY</sequence>
<dbReference type="InterPro" id="IPR001844">
    <property type="entry name" value="Cpn60/GroEL"/>
</dbReference>
<evidence type="ECO:0000256" key="2">
    <source>
        <dbReference type="ARBA" id="ARBA00023186"/>
    </source>
</evidence>
<dbReference type="Proteomes" id="UP000033188">
    <property type="component" value="Chromosome 4"/>
</dbReference>